<protein>
    <submittedName>
        <fullName evidence="2">Uncharacterized protein</fullName>
    </submittedName>
</protein>
<reference evidence="2 3" key="1">
    <citation type="submission" date="2024-09" db="EMBL/GenBank/DDBJ databases">
        <title>Chromosome-scale assembly of Riccia sorocarpa.</title>
        <authorList>
            <person name="Paukszto L."/>
        </authorList>
    </citation>
    <scope>NUCLEOTIDE SEQUENCE [LARGE SCALE GENOMIC DNA]</scope>
    <source>
        <strain evidence="2">LP-2024</strain>
        <tissue evidence="2">Aerial parts of the thallus</tissue>
    </source>
</reference>
<dbReference type="Proteomes" id="UP001633002">
    <property type="component" value="Unassembled WGS sequence"/>
</dbReference>
<evidence type="ECO:0000313" key="2">
    <source>
        <dbReference type="EMBL" id="KAL3684698.1"/>
    </source>
</evidence>
<evidence type="ECO:0000256" key="1">
    <source>
        <dbReference type="SAM" id="Coils"/>
    </source>
</evidence>
<dbReference type="EMBL" id="JBJQOH010000006">
    <property type="protein sequence ID" value="KAL3684698.1"/>
    <property type="molecule type" value="Genomic_DNA"/>
</dbReference>
<keyword evidence="3" id="KW-1185">Reference proteome</keyword>
<accession>A0ABD3H0D5</accession>
<keyword evidence="1" id="KW-0175">Coiled coil</keyword>
<proteinExistence type="predicted"/>
<dbReference type="AlphaFoldDB" id="A0ABD3H0D5"/>
<feature type="coiled-coil region" evidence="1">
    <location>
        <begin position="21"/>
        <end position="59"/>
    </location>
</feature>
<organism evidence="2 3">
    <name type="scientific">Riccia sorocarpa</name>
    <dbReference type="NCBI Taxonomy" id="122646"/>
    <lineage>
        <taxon>Eukaryota</taxon>
        <taxon>Viridiplantae</taxon>
        <taxon>Streptophyta</taxon>
        <taxon>Embryophyta</taxon>
        <taxon>Marchantiophyta</taxon>
        <taxon>Marchantiopsida</taxon>
        <taxon>Marchantiidae</taxon>
        <taxon>Marchantiales</taxon>
        <taxon>Ricciaceae</taxon>
        <taxon>Riccia</taxon>
    </lineage>
</organism>
<sequence>MLNQPRLLHDAEALTKVKRVLRDVRTDRERTRKEEGNLEEEVEWRRQKLAEEYSEADAEALDRAEKRVKERALQEAREWRTRSRVKWLSEDDAPSKYFFSKLRAKWSRESIEVLEGPDGEELTEREDILGEIHEFYQTLYTAEEESVDRGRTREEVLQLIQKRLTEEESRNMSRTPGKEEIEEIVFKMAANKSPGAKVNLSKSLVMPLGKSEVPPWAYDIV</sequence>
<evidence type="ECO:0000313" key="3">
    <source>
        <dbReference type="Proteomes" id="UP001633002"/>
    </source>
</evidence>
<name>A0ABD3H0D5_9MARC</name>
<comment type="caution">
    <text evidence="2">The sequence shown here is derived from an EMBL/GenBank/DDBJ whole genome shotgun (WGS) entry which is preliminary data.</text>
</comment>
<gene>
    <name evidence="2" type="ORF">R1sor_002720</name>
</gene>